<evidence type="ECO:0000256" key="1">
    <source>
        <dbReference type="SAM" id="MobiDB-lite"/>
    </source>
</evidence>
<proteinExistence type="predicted"/>
<accession>A0A2K3PBH8</accession>
<comment type="caution">
    <text evidence="2">The sequence shown here is derived from an EMBL/GenBank/DDBJ whole genome shotgun (WGS) entry which is preliminary data.</text>
</comment>
<gene>
    <name evidence="2" type="ORF">L195_g009272</name>
</gene>
<dbReference type="EMBL" id="ASHM01005431">
    <property type="protein sequence ID" value="PNY12638.1"/>
    <property type="molecule type" value="Genomic_DNA"/>
</dbReference>
<evidence type="ECO:0000313" key="3">
    <source>
        <dbReference type="Proteomes" id="UP000236291"/>
    </source>
</evidence>
<dbReference type="Proteomes" id="UP000236291">
    <property type="component" value="Unassembled WGS sequence"/>
</dbReference>
<sequence length="117" mass="13358">MDGQSTGLSKHHEYKNHQKTNKLISTTNDHNHQHAEPSPFAHYQAESGLDESRSWEASNKTTHKDEQPKILYVTMYGPEQQAEPSASTRNNPKRGVRMVGSRLQKNPSHHRETMVTL</sequence>
<protein>
    <submittedName>
        <fullName evidence="2">Uncharacterized protein</fullName>
    </submittedName>
</protein>
<feature type="region of interest" description="Disordered" evidence="1">
    <location>
        <begin position="1"/>
        <end position="117"/>
    </location>
</feature>
<evidence type="ECO:0000313" key="2">
    <source>
        <dbReference type="EMBL" id="PNY12638.1"/>
    </source>
</evidence>
<organism evidence="2 3">
    <name type="scientific">Trifolium pratense</name>
    <name type="common">Red clover</name>
    <dbReference type="NCBI Taxonomy" id="57577"/>
    <lineage>
        <taxon>Eukaryota</taxon>
        <taxon>Viridiplantae</taxon>
        <taxon>Streptophyta</taxon>
        <taxon>Embryophyta</taxon>
        <taxon>Tracheophyta</taxon>
        <taxon>Spermatophyta</taxon>
        <taxon>Magnoliopsida</taxon>
        <taxon>eudicotyledons</taxon>
        <taxon>Gunneridae</taxon>
        <taxon>Pentapetalae</taxon>
        <taxon>rosids</taxon>
        <taxon>fabids</taxon>
        <taxon>Fabales</taxon>
        <taxon>Fabaceae</taxon>
        <taxon>Papilionoideae</taxon>
        <taxon>50 kb inversion clade</taxon>
        <taxon>NPAAA clade</taxon>
        <taxon>Hologalegina</taxon>
        <taxon>IRL clade</taxon>
        <taxon>Trifolieae</taxon>
        <taxon>Trifolium</taxon>
    </lineage>
</organism>
<dbReference type="AlphaFoldDB" id="A0A2K3PBH8"/>
<reference evidence="2 3" key="1">
    <citation type="journal article" date="2014" name="Am. J. Bot.">
        <title>Genome assembly and annotation for red clover (Trifolium pratense; Fabaceae).</title>
        <authorList>
            <person name="Istvanek J."/>
            <person name="Jaros M."/>
            <person name="Krenek A."/>
            <person name="Repkova J."/>
        </authorList>
    </citation>
    <scope>NUCLEOTIDE SEQUENCE [LARGE SCALE GENOMIC DNA]</scope>
    <source>
        <strain evidence="3">cv. Tatra</strain>
        <tissue evidence="2">Young leaves</tissue>
    </source>
</reference>
<name>A0A2K3PBH8_TRIPR</name>
<reference evidence="2 3" key="2">
    <citation type="journal article" date="2017" name="Front. Plant Sci.">
        <title>Gene Classification and Mining of Molecular Markers Useful in Red Clover (Trifolium pratense) Breeding.</title>
        <authorList>
            <person name="Istvanek J."/>
            <person name="Dluhosova J."/>
            <person name="Dluhos P."/>
            <person name="Patkova L."/>
            <person name="Nedelnik J."/>
            <person name="Repkova J."/>
        </authorList>
    </citation>
    <scope>NUCLEOTIDE SEQUENCE [LARGE SCALE GENOMIC DNA]</scope>
    <source>
        <strain evidence="3">cv. Tatra</strain>
        <tissue evidence="2">Young leaves</tissue>
    </source>
</reference>